<gene>
    <name evidence="1" type="ordered locus">Sros_9228</name>
</gene>
<dbReference type="Proteomes" id="UP000002029">
    <property type="component" value="Chromosome"/>
</dbReference>
<keyword evidence="2" id="KW-1185">Reference proteome</keyword>
<organism evidence="1 2">
    <name type="scientific">Streptosporangium roseum (strain ATCC 12428 / DSM 43021 / JCM 3005 / KCTC 9067 / NCIMB 10171 / NRRL 2505 / NI 9100)</name>
    <dbReference type="NCBI Taxonomy" id="479432"/>
    <lineage>
        <taxon>Bacteria</taxon>
        <taxon>Bacillati</taxon>
        <taxon>Actinomycetota</taxon>
        <taxon>Actinomycetes</taxon>
        <taxon>Streptosporangiales</taxon>
        <taxon>Streptosporangiaceae</taxon>
        <taxon>Streptosporangium</taxon>
    </lineage>
</organism>
<dbReference type="KEGG" id="sro:Sros_9228"/>
<reference evidence="1 2" key="1">
    <citation type="journal article" date="2010" name="Stand. Genomic Sci.">
        <title>Complete genome sequence of Streptosporangium roseum type strain (NI 9100).</title>
        <authorList>
            <person name="Nolan M."/>
            <person name="Sikorski J."/>
            <person name="Jando M."/>
            <person name="Lucas S."/>
            <person name="Lapidus A."/>
            <person name="Glavina Del Rio T."/>
            <person name="Chen F."/>
            <person name="Tice H."/>
            <person name="Pitluck S."/>
            <person name="Cheng J.F."/>
            <person name="Chertkov O."/>
            <person name="Sims D."/>
            <person name="Meincke L."/>
            <person name="Brettin T."/>
            <person name="Han C."/>
            <person name="Detter J.C."/>
            <person name="Bruce D."/>
            <person name="Goodwin L."/>
            <person name="Land M."/>
            <person name="Hauser L."/>
            <person name="Chang Y.J."/>
            <person name="Jeffries C.D."/>
            <person name="Ivanova N."/>
            <person name="Mavromatis K."/>
            <person name="Mikhailova N."/>
            <person name="Chen A."/>
            <person name="Palaniappan K."/>
            <person name="Chain P."/>
            <person name="Rohde M."/>
            <person name="Goker M."/>
            <person name="Bristow J."/>
            <person name="Eisen J.A."/>
            <person name="Markowitz V."/>
            <person name="Hugenholtz P."/>
            <person name="Kyrpides N.C."/>
            <person name="Klenk H.P."/>
        </authorList>
    </citation>
    <scope>NUCLEOTIDE SEQUENCE [LARGE SCALE GENOMIC DNA]</scope>
    <source>
        <strain evidence="2">ATCC 12428 / DSM 43021 / JCM 3005 / NI 9100</strain>
    </source>
</reference>
<dbReference type="HOGENOM" id="CLU_2829519_0_0_11"/>
<evidence type="ECO:0000313" key="2">
    <source>
        <dbReference type="Proteomes" id="UP000002029"/>
    </source>
</evidence>
<protein>
    <submittedName>
        <fullName evidence="1">Uncharacterized protein</fullName>
    </submittedName>
</protein>
<dbReference type="AlphaFoldDB" id="D2BCM6"/>
<evidence type="ECO:0000313" key="1">
    <source>
        <dbReference type="EMBL" id="ACZ91846.1"/>
    </source>
</evidence>
<proteinExistence type="predicted"/>
<accession>D2BCM6</accession>
<name>D2BCM6_STRRD</name>
<dbReference type="EMBL" id="CP001814">
    <property type="protein sequence ID" value="ACZ91846.1"/>
    <property type="molecule type" value="Genomic_DNA"/>
</dbReference>
<sequence length="66" mass="7759">MLDSRMAWLRAWRRGEAQWMALVFYAEDDGHRCYVVERWLTKDQVAKVDGENYSAVPILRTPIGDD</sequence>